<sequence length="301" mass="34001">MSPEKSPESSGTKSYNFKQTWGKSCWFIASSMFKEPCDPLPWIPSYKGKVFNQQQKTWPEVAKAMASEATLWRLANALDDSILVDLASALTREGISAFRFDFAGNGESEGQFQYGNYRREADDLCSVVSFFSEQNYNIIGLVGHSKGGNAVLLYASMYHDIPIIVNISGRFALERGIDGRLGKNFMQRIKKHGYVDVMNRKGEFEYRVTEESLIDRLSTDTLLSSRSISKDCRVLTIHGSKDEIVPVEDAWMFAANIPNHKLHIIAEANHRYTGHEKELKALVLDFIKSQPHFSLSLCPKL</sequence>
<dbReference type="InterPro" id="IPR029058">
    <property type="entry name" value="AB_hydrolase_fold"/>
</dbReference>
<evidence type="ECO:0000313" key="3">
    <source>
        <dbReference type="Proteomes" id="UP000026962"/>
    </source>
</evidence>
<reference evidence="2" key="1">
    <citation type="submission" date="2015-04" db="UniProtKB">
        <authorList>
            <consortium name="EnsemblPlants"/>
        </authorList>
    </citation>
    <scope>IDENTIFICATION</scope>
</reference>
<dbReference type="OMA" id="LYASMNH"/>
<dbReference type="AlphaFoldDB" id="A0A0E0L538"/>
<dbReference type="eggNOG" id="KOG4667">
    <property type="taxonomic scope" value="Eukaryota"/>
</dbReference>
<accession>A0A0E0L538</accession>
<feature type="domain" description="Serine aminopeptidase S33" evidence="1">
    <location>
        <begin position="85"/>
        <end position="229"/>
    </location>
</feature>
<keyword evidence="3" id="KW-1185">Reference proteome</keyword>
<dbReference type="Gramene" id="OPUNC05G21590.1">
    <property type="protein sequence ID" value="OPUNC05G21590.1"/>
    <property type="gene ID" value="OPUNC05G21590"/>
</dbReference>
<dbReference type="STRING" id="4537.A0A0E0L538"/>
<proteinExistence type="predicted"/>
<name>A0A0E0L538_ORYPU</name>
<organism evidence="2">
    <name type="scientific">Oryza punctata</name>
    <name type="common">Red rice</name>
    <dbReference type="NCBI Taxonomy" id="4537"/>
    <lineage>
        <taxon>Eukaryota</taxon>
        <taxon>Viridiplantae</taxon>
        <taxon>Streptophyta</taxon>
        <taxon>Embryophyta</taxon>
        <taxon>Tracheophyta</taxon>
        <taxon>Spermatophyta</taxon>
        <taxon>Magnoliopsida</taxon>
        <taxon>Liliopsida</taxon>
        <taxon>Poales</taxon>
        <taxon>Poaceae</taxon>
        <taxon>BOP clade</taxon>
        <taxon>Oryzoideae</taxon>
        <taxon>Oryzeae</taxon>
        <taxon>Oryzinae</taxon>
        <taxon>Oryza</taxon>
    </lineage>
</organism>
<evidence type="ECO:0000259" key="1">
    <source>
        <dbReference type="Pfam" id="PF12146"/>
    </source>
</evidence>
<dbReference type="HOGENOM" id="CLU_925535_0_0_1"/>
<dbReference type="EnsemblPlants" id="OPUNC05G21590.1">
    <property type="protein sequence ID" value="OPUNC05G21590.1"/>
    <property type="gene ID" value="OPUNC05G21590"/>
</dbReference>
<reference evidence="2" key="2">
    <citation type="submission" date="2018-05" db="EMBL/GenBank/DDBJ databases">
        <title>OpunRS2 (Oryza punctata Reference Sequence Version 2).</title>
        <authorList>
            <person name="Zhang J."/>
            <person name="Kudrna D."/>
            <person name="Lee S."/>
            <person name="Talag J."/>
            <person name="Welchert J."/>
            <person name="Wing R.A."/>
        </authorList>
    </citation>
    <scope>NUCLEOTIDE SEQUENCE [LARGE SCALE GENOMIC DNA]</scope>
</reference>
<dbReference type="PANTHER" id="PTHR42886:SF38">
    <property type="entry name" value="ALPHA_BETA-HYDROLASES SUPERFAMILY PROTEIN"/>
    <property type="match status" value="1"/>
</dbReference>
<dbReference type="InterPro" id="IPR022742">
    <property type="entry name" value="Hydrolase_4"/>
</dbReference>
<dbReference type="Gene3D" id="3.40.50.1820">
    <property type="entry name" value="alpha/beta hydrolase"/>
    <property type="match status" value="1"/>
</dbReference>
<dbReference type="SUPFAM" id="SSF53474">
    <property type="entry name" value="alpha/beta-Hydrolases"/>
    <property type="match status" value="1"/>
</dbReference>
<evidence type="ECO:0000313" key="2">
    <source>
        <dbReference type="EnsemblPlants" id="OPUNC05G21590.1"/>
    </source>
</evidence>
<dbReference type="Proteomes" id="UP000026962">
    <property type="component" value="Chromosome 5"/>
</dbReference>
<protein>
    <recommendedName>
        <fullName evidence="1">Serine aminopeptidase S33 domain-containing protein</fullName>
    </recommendedName>
</protein>
<dbReference type="PANTHER" id="PTHR42886">
    <property type="entry name" value="RE40534P-RELATED"/>
    <property type="match status" value="1"/>
</dbReference>
<dbReference type="Pfam" id="PF12146">
    <property type="entry name" value="Hydrolase_4"/>
    <property type="match status" value="1"/>
</dbReference>